<dbReference type="FunFam" id="3.30.70.100:FF:000001">
    <property type="entry name" value="ATPase copper transporting beta"/>
    <property type="match status" value="1"/>
</dbReference>
<reference evidence="16 17" key="1">
    <citation type="journal article" date="2019" name="Int. J. Syst. Evol. Microbiol.">
        <title>Capsulimonas corticalis gen. nov., sp. nov., an aerobic capsulated bacterium, of a novel bacterial order, Capsulimonadales ord. nov., of the class Armatimonadia of the phylum Armatimonadetes.</title>
        <authorList>
            <person name="Li J."/>
            <person name="Kudo C."/>
            <person name="Tonouchi A."/>
        </authorList>
    </citation>
    <scope>NUCLEOTIDE SEQUENCE [LARGE SCALE GENOMIC DNA]</scope>
    <source>
        <strain evidence="16 17">AX-7</strain>
    </source>
</reference>
<dbReference type="GO" id="GO:0016887">
    <property type="term" value="F:ATP hydrolysis activity"/>
    <property type="evidence" value="ECO:0007669"/>
    <property type="project" value="InterPro"/>
</dbReference>
<keyword evidence="13" id="KW-0406">Ion transport</keyword>
<dbReference type="SFLD" id="SFLDG00002">
    <property type="entry name" value="C1.7:_P-type_atpase_like"/>
    <property type="match status" value="1"/>
</dbReference>
<name>A0A402D1R0_9BACT</name>
<dbReference type="PANTHER" id="PTHR43520">
    <property type="entry name" value="ATP7, ISOFORM B"/>
    <property type="match status" value="1"/>
</dbReference>
<dbReference type="InterPro" id="IPR017969">
    <property type="entry name" value="Heavy-metal-associated_CS"/>
</dbReference>
<keyword evidence="8 15" id="KW-0547">Nucleotide-binding</keyword>
<dbReference type="NCBIfam" id="TIGR01494">
    <property type="entry name" value="ATPase_P-type"/>
    <property type="match status" value="2"/>
</dbReference>
<feature type="transmembrane region" description="Helical" evidence="15">
    <location>
        <begin position="781"/>
        <end position="798"/>
    </location>
</feature>
<dbReference type="InterPro" id="IPR008250">
    <property type="entry name" value="ATPase_P-typ_transduc_dom_A_sf"/>
</dbReference>
<keyword evidence="6 15" id="KW-0812">Transmembrane</keyword>
<dbReference type="Proteomes" id="UP000287394">
    <property type="component" value="Chromosome"/>
</dbReference>
<dbReference type="InterPro" id="IPR018303">
    <property type="entry name" value="ATPase_P-typ_P_site"/>
</dbReference>
<keyword evidence="14 15" id="KW-0472">Membrane</keyword>
<evidence type="ECO:0000256" key="14">
    <source>
        <dbReference type="ARBA" id="ARBA00023136"/>
    </source>
</evidence>
<evidence type="ECO:0000256" key="6">
    <source>
        <dbReference type="ARBA" id="ARBA00022692"/>
    </source>
</evidence>
<dbReference type="AlphaFoldDB" id="A0A402D1R0"/>
<dbReference type="InterPro" id="IPR006121">
    <property type="entry name" value="HMA_dom"/>
</dbReference>
<evidence type="ECO:0000256" key="11">
    <source>
        <dbReference type="ARBA" id="ARBA00022967"/>
    </source>
</evidence>
<feature type="transmembrane region" description="Helical" evidence="15">
    <location>
        <begin position="192"/>
        <end position="213"/>
    </location>
</feature>
<dbReference type="KEGG" id="ccot:CCAX7_007190"/>
<dbReference type="PROSITE" id="PS00154">
    <property type="entry name" value="ATPASE_E1_E2"/>
    <property type="match status" value="1"/>
</dbReference>
<gene>
    <name evidence="16" type="ORF">CCAX7_007190</name>
</gene>
<evidence type="ECO:0000256" key="3">
    <source>
        <dbReference type="ARBA" id="ARBA00022448"/>
    </source>
</evidence>
<dbReference type="SUPFAM" id="SSF55008">
    <property type="entry name" value="HMA, heavy metal-associated domain"/>
    <property type="match status" value="1"/>
</dbReference>
<keyword evidence="4 15" id="KW-1003">Cell membrane</keyword>
<keyword evidence="12 15" id="KW-1133">Transmembrane helix</keyword>
<dbReference type="InterPro" id="IPR027256">
    <property type="entry name" value="P-typ_ATPase_IB"/>
</dbReference>
<evidence type="ECO:0000256" key="7">
    <source>
        <dbReference type="ARBA" id="ARBA00022723"/>
    </source>
</evidence>
<dbReference type="PROSITE" id="PS01047">
    <property type="entry name" value="HMA_1"/>
    <property type="match status" value="1"/>
</dbReference>
<evidence type="ECO:0000313" key="16">
    <source>
        <dbReference type="EMBL" id="BDI28668.1"/>
    </source>
</evidence>
<keyword evidence="7 15" id="KW-0479">Metal-binding</keyword>
<dbReference type="GO" id="GO:0005524">
    <property type="term" value="F:ATP binding"/>
    <property type="evidence" value="ECO:0007669"/>
    <property type="project" value="UniProtKB-UniRule"/>
</dbReference>
<dbReference type="InterPro" id="IPR044492">
    <property type="entry name" value="P_typ_ATPase_HD_dom"/>
</dbReference>
<evidence type="ECO:0000313" key="17">
    <source>
        <dbReference type="Proteomes" id="UP000287394"/>
    </source>
</evidence>
<dbReference type="PROSITE" id="PS50846">
    <property type="entry name" value="HMA_2"/>
    <property type="match status" value="1"/>
</dbReference>
<dbReference type="CDD" id="cd00371">
    <property type="entry name" value="HMA"/>
    <property type="match status" value="1"/>
</dbReference>
<dbReference type="InterPro" id="IPR059000">
    <property type="entry name" value="ATPase_P-type_domA"/>
</dbReference>
<dbReference type="InterPro" id="IPR001757">
    <property type="entry name" value="P_typ_ATPase"/>
</dbReference>
<dbReference type="PANTHER" id="PTHR43520:SF5">
    <property type="entry name" value="CATION-TRANSPORTING P-TYPE ATPASE-RELATED"/>
    <property type="match status" value="1"/>
</dbReference>
<dbReference type="SFLD" id="SFLDF00027">
    <property type="entry name" value="p-type_atpase"/>
    <property type="match status" value="1"/>
</dbReference>
<dbReference type="InterPro" id="IPR036412">
    <property type="entry name" value="HAD-like_sf"/>
</dbReference>
<protein>
    <submittedName>
        <fullName evidence="16">Uncharacterized protein</fullName>
    </submittedName>
</protein>
<dbReference type="SUPFAM" id="SSF56784">
    <property type="entry name" value="HAD-like"/>
    <property type="match status" value="1"/>
</dbReference>
<evidence type="ECO:0000256" key="13">
    <source>
        <dbReference type="ARBA" id="ARBA00023065"/>
    </source>
</evidence>
<keyword evidence="10" id="KW-0460">Magnesium</keyword>
<dbReference type="GO" id="GO:0055070">
    <property type="term" value="P:copper ion homeostasis"/>
    <property type="evidence" value="ECO:0007669"/>
    <property type="project" value="TreeGrafter"/>
</dbReference>
<dbReference type="Gene3D" id="3.40.1110.10">
    <property type="entry name" value="Calcium-transporting ATPase, cytoplasmic domain N"/>
    <property type="match status" value="1"/>
</dbReference>
<evidence type="ECO:0000256" key="15">
    <source>
        <dbReference type="RuleBase" id="RU362081"/>
    </source>
</evidence>
<evidence type="ECO:0000256" key="5">
    <source>
        <dbReference type="ARBA" id="ARBA00022553"/>
    </source>
</evidence>
<dbReference type="RefSeq" id="WP_119323423.1">
    <property type="nucleotide sequence ID" value="NZ_AP025739.1"/>
</dbReference>
<comment type="similarity">
    <text evidence="2 15">Belongs to the cation transport ATPase (P-type) (TC 3.A.3) family. Type IB subfamily.</text>
</comment>
<dbReference type="GO" id="GO:0005507">
    <property type="term" value="F:copper ion binding"/>
    <property type="evidence" value="ECO:0007669"/>
    <property type="project" value="TreeGrafter"/>
</dbReference>
<dbReference type="GO" id="GO:0043682">
    <property type="term" value="F:P-type divalent copper transporter activity"/>
    <property type="evidence" value="ECO:0007669"/>
    <property type="project" value="TreeGrafter"/>
</dbReference>
<keyword evidence="9 15" id="KW-0067">ATP-binding</keyword>
<keyword evidence="5" id="KW-0597">Phosphoprotein</keyword>
<feature type="transmembrane region" description="Helical" evidence="15">
    <location>
        <begin position="440"/>
        <end position="460"/>
    </location>
</feature>
<evidence type="ECO:0000256" key="2">
    <source>
        <dbReference type="ARBA" id="ARBA00006024"/>
    </source>
</evidence>
<dbReference type="OrthoDB" id="9813266at2"/>
<dbReference type="EMBL" id="AP025739">
    <property type="protein sequence ID" value="BDI28668.1"/>
    <property type="molecule type" value="Genomic_DNA"/>
</dbReference>
<dbReference type="Pfam" id="PF00122">
    <property type="entry name" value="E1-E2_ATPase"/>
    <property type="match status" value="1"/>
</dbReference>
<organism evidence="16 17">
    <name type="scientific">Capsulimonas corticalis</name>
    <dbReference type="NCBI Taxonomy" id="2219043"/>
    <lineage>
        <taxon>Bacteria</taxon>
        <taxon>Bacillati</taxon>
        <taxon>Armatimonadota</taxon>
        <taxon>Armatimonadia</taxon>
        <taxon>Capsulimonadales</taxon>
        <taxon>Capsulimonadaceae</taxon>
        <taxon>Capsulimonas</taxon>
    </lineage>
</organism>
<accession>A0A402D1R0</accession>
<feature type="transmembrane region" description="Helical" evidence="15">
    <location>
        <begin position="804"/>
        <end position="821"/>
    </location>
</feature>
<dbReference type="Pfam" id="PF00403">
    <property type="entry name" value="HMA"/>
    <property type="match status" value="1"/>
</dbReference>
<keyword evidence="17" id="KW-1185">Reference proteome</keyword>
<evidence type="ECO:0000256" key="4">
    <source>
        <dbReference type="ARBA" id="ARBA00022475"/>
    </source>
</evidence>
<evidence type="ECO:0000256" key="8">
    <source>
        <dbReference type="ARBA" id="ARBA00022741"/>
    </source>
</evidence>
<dbReference type="Pfam" id="PF00702">
    <property type="entry name" value="Hydrolase"/>
    <property type="match status" value="1"/>
</dbReference>
<dbReference type="FunFam" id="2.70.150.10:FF:000002">
    <property type="entry name" value="Copper-transporting ATPase 1, putative"/>
    <property type="match status" value="1"/>
</dbReference>
<keyword evidence="3" id="KW-0813">Transport</keyword>
<dbReference type="SUPFAM" id="SSF81665">
    <property type="entry name" value="Calcium ATPase, transmembrane domain M"/>
    <property type="match status" value="1"/>
</dbReference>
<feature type="transmembrane region" description="Helical" evidence="15">
    <location>
        <begin position="466"/>
        <end position="490"/>
    </location>
</feature>
<dbReference type="Gene3D" id="2.70.150.10">
    <property type="entry name" value="Calcium-transporting ATPase, cytoplasmic transduction domain A"/>
    <property type="match status" value="1"/>
</dbReference>
<dbReference type="InterPro" id="IPR023299">
    <property type="entry name" value="ATPase_P-typ_cyto_dom_N"/>
</dbReference>
<evidence type="ECO:0000256" key="12">
    <source>
        <dbReference type="ARBA" id="ARBA00022989"/>
    </source>
</evidence>
<dbReference type="InterPro" id="IPR023214">
    <property type="entry name" value="HAD_sf"/>
</dbReference>
<dbReference type="Gene3D" id="3.30.70.100">
    <property type="match status" value="1"/>
</dbReference>
<comment type="subcellular location">
    <subcellularLocation>
        <location evidence="1">Cell membrane</location>
        <topology evidence="1">Multi-pass membrane protein</topology>
    </subcellularLocation>
</comment>
<proteinExistence type="inferred from homology"/>
<dbReference type="Gene3D" id="3.40.50.1000">
    <property type="entry name" value="HAD superfamily/HAD-like"/>
    <property type="match status" value="1"/>
</dbReference>
<dbReference type="PRINTS" id="PR00119">
    <property type="entry name" value="CATATPASE"/>
</dbReference>
<feature type="transmembrane region" description="Helical" evidence="15">
    <location>
        <begin position="225"/>
        <end position="244"/>
    </location>
</feature>
<dbReference type="GO" id="GO:0005886">
    <property type="term" value="C:plasma membrane"/>
    <property type="evidence" value="ECO:0007669"/>
    <property type="project" value="UniProtKB-SubCell"/>
</dbReference>
<dbReference type="NCBIfam" id="TIGR01525">
    <property type="entry name" value="ATPase-IB_hvy"/>
    <property type="match status" value="1"/>
</dbReference>
<sequence>MATTSTAAPVVVCDLCGMTAHAPITEPVPGGEARVFCCRGCRQVYQILVESGQLAPGADPREAPLYQQCLQMGLIARPDTPAEPVLSETINTNPHNELEATREAAFQVGGMWCASCAWLIENALKHEKGVMDCQVYFAADVVRVTYKPARIDQSDIAARIRRLGYTAENYSDKGAEGATAATKARRGDFVRAVVAFVFAMNAGMFSLALYLNYWQSLGAQASEILPRWALALSLPVMWAGWPIFQRAAQAARRGAATMETLITLGSWTAFLFSLWSMAHHSVHVYFDTADMLIALVLIGKHIESGAKGQAAGAVALLYGLLPRKATVLTPDGRETLVALGKLGLGDHVLVRPGERIPADGRVVAGTAQVDESLLTGESRPVTKSVGDEVIGATVATDAPLTLEVTRIGDGGTLAQMIALVEKALATKSPAERWADRISRVFIPAIITLAFGTGLALALTHHSAEQVLIRVVSILVIACPCALGLATPLAITTGVGAAAARGILIVNTEVLEVLPRVRHVILDKTGTLTEGVFSVRGFETVEQGRPDDLEAVAALERSSEHPLGRSLLAYAEGQGCPGRSEVVGFERHEAAGVTGVVDGVRWFVGNRALAASENALLSPDLLSRAQAEEAIGGTVLFYGAAHEVRGFFILGDAPRVGARESITRLRAMGLSVELLSGDAAATVQAVANSVGVTQATAEMRPDGKVAHLRAAQQASGGTVVAMVGDGVNDAPALAQANVGIAFGSGTEIAQRASDVTLISGDLTRLADLFHISRRTAAIIRQNLFWACLYNAVCIPIAITGHAPPVVAAAAMLVSSLSVVFNTKRLRRGLEERSVSSNQ</sequence>
<keyword evidence="11" id="KW-1278">Translocase</keyword>
<dbReference type="SFLD" id="SFLDS00003">
    <property type="entry name" value="Haloacid_Dehalogenase"/>
    <property type="match status" value="1"/>
</dbReference>
<evidence type="ECO:0000256" key="9">
    <source>
        <dbReference type="ARBA" id="ARBA00022840"/>
    </source>
</evidence>
<dbReference type="NCBIfam" id="TIGR01511">
    <property type="entry name" value="ATPase-IB1_Cu"/>
    <property type="match status" value="1"/>
</dbReference>
<evidence type="ECO:0000256" key="10">
    <source>
        <dbReference type="ARBA" id="ARBA00022842"/>
    </source>
</evidence>
<evidence type="ECO:0000256" key="1">
    <source>
        <dbReference type="ARBA" id="ARBA00004651"/>
    </source>
</evidence>
<dbReference type="InterPro" id="IPR023298">
    <property type="entry name" value="ATPase_P-typ_TM_dom_sf"/>
</dbReference>
<dbReference type="InterPro" id="IPR036163">
    <property type="entry name" value="HMA_dom_sf"/>
</dbReference>
<dbReference type="SUPFAM" id="SSF81653">
    <property type="entry name" value="Calcium ATPase, transduction domain A"/>
    <property type="match status" value="1"/>
</dbReference>